<keyword evidence="4 6" id="KW-0520">NAD</keyword>
<comment type="cofactor">
    <cofactor evidence="6">
        <name>FMN</name>
        <dbReference type="ChEBI" id="CHEBI:58210"/>
    </cofactor>
    <text evidence="6">Binds 1 FMN per subunit.</text>
</comment>
<dbReference type="InterPro" id="IPR050104">
    <property type="entry name" value="FMN-dep_NADH:Q_OxRdtase_AzoR1"/>
</dbReference>
<evidence type="ECO:0000256" key="1">
    <source>
        <dbReference type="ARBA" id="ARBA00022630"/>
    </source>
</evidence>
<evidence type="ECO:0000313" key="9">
    <source>
        <dbReference type="Proteomes" id="UP000295341"/>
    </source>
</evidence>
<evidence type="ECO:0000256" key="4">
    <source>
        <dbReference type="ARBA" id="ARBA00023027"/>
    </source>
</evidence>
<gene>
    <name evidence="6" type="primary">azoR</name>
    <name evidence="8" type="ORF">DFR24_3534</name>
</gene>
<evidence type="ECO:0000256" key="5">
    <source>
        <dbReference type="ARBA" id="ARBA00048542"/>
    </source>
</evidence>
<sequence length="212" mass="23475">MGTVKTLLHVEASPRKDRSASLEVARSFVDALKANSPGLAVDTMDLWKTTLPEFDGAALQGKYAGLEGRARNSEEEKAWSTITTLADRLKRADVLLFSVPMWNWTIPYKLKHLIDLITQKDVLFSFDEKGMNGLLHNKRAVCVYARGIDFTPGTGFPSSFDHQKPYMETWLNSIGVTAIDTLMVQKTLFGPELDKQERDAASEAARALAAGI</sequence>
<dbReference type="Pfam" id="PF02525">
    <property type="entry name" value="Flavodoxin_2"/>
    <property type="match status" value="1"/>
</dbReference>
<dbReference type="GO" id="GO:0016655">
    <property type="term" value="F:oxidoreductase activity, acting on NAD(P)H, quinone or similar compound as acceptor"/>
    <property type="evidence" value="ECO:0007669"/>
    <property type="project" value="InterPro"/>
</dbReference>
<comment type="function">
    <text evidence="6">Also exhibits azoreductase activity. Catalyzes the reductive cleavage of the azo bond in aromatic azo compounds to the corresponding amines.</text>
</comment>
<dbReference type="InterPro" id="IPR029039">
    <property type="entry name" value="Flavoprotein-like_sf"/>
</dbReference>
<evidence type="ECO:0000256" key="6">
    <source>
        <dbReference type="HAMAP-Rule" id="MF_01216"/>
    </source>
</evidence>
<dbReference type="EC" id="1.7.1.17" evidence="6"/>
<comment type="catalytic activity">
    <reaction evidence="6">
        <text>2 a quinone + NADH + H(+) = 2 a 1,4-benzosemiquinone + NAD(+)</text>
        <dbReference type="Rhea" id="RHEA:65952"/>
        <dbReference type="ChEBI" id="CHEBI:15378"/>
        <dbReference type="ChEBI" id="CHEBI:57540"/>
        <dbReference type="ChEBI" id="CHEBI:57945"/>
        <dbReference type="ChEBI" id="CHEBI:132124"/>
        <dbReference type="ChEBI" id="CHEBI:134225"/>
    </reaction>
</comment>
<dbReference type="Proteomes" id="UP000295341">
    <property type="component" value="Unassembled WGS sequence"/>
</dbReference>
<comment type="subunit">
    <text evidence="6">Homodimer.</text>
</comment>
<dbReference type="RefSeq" id="WP_133882706.1">
    <property type="nucleotide sequence ID" value="NZ_MWIN01000019.1"/>
</dbReference>
<dbReference type="OrthoDB" id="9787136at2"/>
<dbReference type="GO" id="GO:0009055">
    <property type="term" value="F:electron transfer activity"/>
    <property type="evidence" value="ECO:0007669"/>
    <property type="project" value="UniProtKB-UniRule"/>
</dbReference>
<evidence type="ECO:0000313" key="8">
    <source>
        <dbReference type="EMBL" id="TDU26507.1"/>
    </source>
</evidence>
<dbReference type="EC" id="1.6.5.-" evidence="6"/>
<feature type="binding site" evidence="6">
    <location>
        <position position="13"/>
    </location>
    <ligand>
        <name>FMN</name>
        <dbReference type="ChEBI" id="CHEBI:58210"/>
    </ligand>
</feature>
<comment type="function">
    <text evidence="6">Quinone reductase that provides resistance to thiol-specific stress caused by electrophilic quinones.</text>
</comment>
<keyword evidence="1 6" id="KW-0285">Flavoprotein</keyword>
<comment type="catalytic activity">
    <reaction evidence="5">
        <text>N,N-dimethyl-1,4-phenylenediamine + anthranilate + 2 NAD(+) = 2-(4-dimethylaminophenyl)diazenylbenzoate + 2 NADH + 2 H(+)</text>
        <dbReference type="Rhea" id="RHEA:55872"/>
        <dbReference type="ChEBI" id="CHEBI:15378"/>
        <dbReference type="ChEBI" id="CHEBI:15783"/>
        <dbReference type="ChEBI" id="CHEBI:16567"/>
        <dbReference type="ChEBI" id="CHEBI:57540"/>
        <dbReference type="ChEBI" id="CHEBI:57945"/>
        <dbReference type="ChEBI" id="CHEBI:71579"/>
        <dbReference type="EC" id="1.7.1.17"/>
    </reaction>
    <physiologicalReaction direction="right-to-left" evidence="5">
        <dbReference type="Rhea" id="RHEA:55874"/>
    </physiologicalReaction>
</comment>
<dbReference type="GO" id="GO:0010181">
    <property type="term" value="F:FMN binding"/>
    <property type="evidence" value="ECO:0007669"/>
    <property type="project" value="UniProtKB-UniRule"/>
</dbReference>
<name>A0A4R7NZ35_9GAMM</name>
<dbReference type="AlphaFoldDB" id="A0A4R7NZ35"/>
<dbReference type="InterPro" id="IPR003680">
    <property type="entry name" value="Flavodoxin_fold"/>
</dbReference>
<proteinExistence type="inferred from homology"/>
<dbReference type="PANTHER" id="PTHR43741:SF4">
    <property type="entry name" value="FMN-DEPENDENT NADH:QUINONE OXIDOREDUCTASE"/>
    <property type="match status" value="1"/>
</dbReference>
<reference evidence="8 9" key="1">
    <citation type="submission" date="2019-03" db="EMBL/GenBank/DDBJ databases">
        <title>Genomic Encyclopedia of Type Strains, Phase IV (KMG-IV): sequencing the most valuable type-strain genomes for metagenomic binning, comparative biology and taxonomic classification.</title>
        <authorList>
            <person name="Goeker M."/>
        </authorList>
    </citation>
    <scope>NUCLEOTIDE SEQUENCE [LARGE SCALE GENOMIC DNA]</scope>
    <source>
        <strain evidence="8 9">DSM 26377</strain>
    </source>
</reference>
<evidence type="ECO:0000256" key="2">
    <source>
        <dbReference type="ARBA" id="ARBA00022643"/>
    </source>
</evidence>
<organism evidence="8 9">
    <name type="scientific">Panacagrimonas perspica</name>
    <dbReference type="NCBI Taxonomy" id="381431"/>
    <lineage>
        <taxon>Bacteria</taxon>
        <taxon>Pseudomonadati</taxon>
        <taxon>Pseudomonadota</taxon>
        <taxon>Gammaproteobacteria</taxon>
        <taxon>Nevskiales</taxon>
        <taxon>Nevskiaceae</taxon>
        <taxon>Panacagrimonas</taxon>
    </lineage>
</organism>
<dbReference type="Gene3D" id="3.40.50.360">
    <property type="match status" value="1"/>
</dbReference>
<comment type="caution">
    <text evidence="8">The sequence shown here is derived from an EMBL/GenBank/DDBJ whole genome shotgun (WGS) entry which is preliminary data.</text>
</comment>
<feature type="domain" description="Flavodoxin-like fold" evidence="7">
    <location>
        <begin position="5"/>
        <end position="207"/>
    </location>
</feature>
<dbReference type="InterPro" id="IPR023048">
    <property type="entry name" value="NADH:quinone_OxRdtase_FMN_depd"/>
</dbReference>
<feature type="binding site" evidence="6">
    <location>
        <begin position="19"/>
        <end position="21"/>
    </location>
    <ligand>
        <name>FMN</name>
        <dbReference type="ChEBI" id="CHEBI:58210"/>
    </ligand>
</feature>
<protein>
    <recommendedName>
        <fullName evidence="6">FMN dependent NADH:quinone oxidoreductase</fullName>
        <ecNumber evidence="6">1.6.5.-</ecNumber>
    </recommendedName>
    <alternativeName>
        <fullName evidence="6">Azo-dye reductase</fullName>
    </alternativeName>
    <alternativeName>
        <fullName evidence="6">FMN-dependent NADH-azo compound oxidoreductase</fullName>
    </alternativeName>
    <alternativeName>
        <fullName evidence="6">FMN-dependent NADH-azoreductase</fullName>
        <ecNumber evidence="6">1.7.1.17</ecNumber>
    </alternativeName>
</protein>
<evidence type="ECO:0000256" key="3">
    <source>
        <dbReference type="ARBA" id="ARBA00023002"/>
    </source>
</evidence>
<keyword evidence="9" id="KW-1185">Reference proteome</keyword>
<keyword evidence="2 6" id="KW-0288">FMN</keyword>
<dbReference type="HAMAP" id="MF_01216">
    <property type="entry name" value="Azoreductase_type1"/>
    <property type="match status" value="1"/>
</dbReference>
<keyword evidence="3 6" id="KW-0560">Oxidoreductase</keyword>
<dbReference type="GO" id="GO:0016652">
    <property type="term" value="F:oxidoreductase activity, acting on NAD(P)H as acceptor"/>
    <property type="evidence" value="ECO:0007669"/>
    <property type="project" value="UniProtKB-UniRule"/>
</dbReference>
<dbReference type="PANTHER" id="PTHR43741">
    <property type="entry name" value="FMN-DEPENDENT NADH-AZOREDUCTASE 1"/>
    <property type="match status" value="1"/>
</dbReference>
<dbReference type="EMBL" id="SOBT01000010">
    <property type="protein sequence ID" value="TDU26507.1"/>
    <property type="molecule type" value="Genomic_DNA"/>
</dbReference>
<accession>A0A4R7NZ35</accession>
<evidence type="ECO:0000259" key="7">
    <source>
        <dbReference type="Pfam" id="PF02525"/>
    </source>
</evidence>
<comment type="similarity">
    <text evidence="6">Belongs to the azoreductase type 1 family.</text>
</comment>
<comment type="caution">
    <text evidence="6">Lacks conserved residue(s) required for the propagation of feature annotation.</text>
</comment>
<dbReference type="SUPFAM" id="SSF52218">
    <property type="entry name" value="Flavoproteins"/>
    <property type="match status" value="1"/>
</dbReference>